<comment type="similarity">
    <text evidence="6">Belongs to the methyltransferase superfamily. RNA methyltransferase RsmG family.</text>
</comment>
<evidence type="ECO:0000256" key="1">
    <source>
        <dbReference type="ARBA" id="ARBA00022490"/>
    </source>
</evidence>
<dbReference type="HAMAP" id="MF_00074">
    <property type="entry name" value="16SrRNA_methyltr_G"/>
    <property type="match status" value="1"/>
</dbReference>
<feature type="binding site" evidence="6">
    <location>
        <position position="141"/>
    </location>
    <ligand>
        <name>S-adenosyl-L-methionine</name>
        <dbReference type="ChEBI" id="CHEBI:59789"/>
    </ligand>
</feature>
<organism evidence="7 8">
    <name type="scientific">Sneathiella chungangensis</name>
    <dbReference type="NCBI Taxonomy" id="1418234"/>
    <lineage>
        <taxon>Bacteria</taxon>
        <taxon>Pseudomonadati</taxon>
        <taxon>Pseudomonadota</taxon>
        <taxon>Alphaproteobacteria</taxon>
        <taxon>Sneathiellales</taxon>
        <taxon>Sneathiellaceae</taxon>
        <taxon>Sneathiella</taxon>
    </lineage>
</organism>
<feature type="binding site" evidence="6">
    <location>
        <begin position="127"/>
        <end position="128"/>
    </location>
    <ligand>
        <name>S-adenosyl-L-methionine</name>
        <dbReference type="ChEBI" id="CHEBI:59789"/>
    </ligand>
</feature>
<evidence type="ECO:0000256" key="5">
    <source>
        <dbReference type="ARBA" id="ARBA00022691"/>
    </source>
</evidence>
<dbReference type="OrthoDB" id="9808773at2"/>
<gene>
    <name evidence="6 7" type="primary">rsmG</name>
    <name evidence="7" type="ORF">GQF03_17200</name>
</gene>
<feature type="binding site" evidence="6">
    <location>
        <position position="78"/>
    </location>
    <ligand>
        <name>S-adenosyl-L-methionine</name>
        <dbReference type="ChEBI" id="CHEBI:59789"/>
    </ligand>
</feature>
<comment type="catalytic activity">
    <reaction evidence="6">
        <text>guanosine(527) in 16S rRNA + S-adenosyl-L-methionine = N(7)-methylguanosine(527) in 16S rRNA + S-adenosyl-L-homocysteine</text>
        <dbReference type="Rhea" id="RHEA:42732"/>
        <dbReference type="Rhea" id="RHEA-COMP:10209"/>
        <dbReference type="Rhea" id="RHEA-COMP:10210"/>
        <dbReference type="ChEBI" id="CHEBI:57856"/>
        <dbReference type="ChEBI" id="CHEBI:59789"/>
        <dbReference type="ChEBI" id="CHEBI:74269"/>
        <dbReference type="ChEBI" id="CHEBI:74480"/>
        <dbReference type="EC" id="2.1.1.170"/>
    </reaction>
</comment>
<dbReference type="Gene3D" id="3.40.50.150">
    <property type="entry name" value="Vaccinia Virus protein VP39"/>
    <property type="match status" value="1"/>
</dbReference>
<dbReference type="Proteomes" id="UP000445696">
    <property type="component" value="Unassembled WGS sequence"/>
</dbReference>
<keyword evidence="5 6" id="KW-0949">S-adenosyl-L-methionine</keyword>
<dbReference type="PANTHER" id="PTHR31760">
    <property type="entry name" value="S-ADENOSYL-L-METHIONINE-DEPENDENT METHYLTRANSFERASES SUPERFAMILY PROTEIN"/>
    <property type="match status" value="1"/>
</dbReference>
<keyword evidence="8" id="KW-1185">Reference proteome</keyword>
<evidence type="ECO:0000256" key="6">
    <source>
        <dbReference type="HAMAP-Rule" id="MF_00074"/>
    </source>
</evidence>
<name>A0A845MPK4_9PROT</name>
<dbReference type="GO" id="GO:0005829">
    <property type="term" value="C:cytosol"/>
    <property type="evidence" value="ECO:0007669"/>
    <property type="project" value="TreeGrafter"/>
</dbReference>
<evidence type="ECO:0000313" key="7">
    <source>
        <dbReference type="EMBL" id="MZR24074.1"/>
    </source>
</evidence>
<accession>A0A845MPK4</accession>
<proteinExistence type="inferred from homology"/>
<keyword evidence="2 6" id="KW-0698">rRNA processing</keyword>
<dbReference type="RefSeq" id="WP_161340533.1">
    <property type="nucleotide sequence ID" value="NZ_JBHSDG010000003.1"/>
</dbReference>
<dbReference type="NCBIfam" id="TIGR00138">
    <property type="entry name" value="rsmG_gidB"/>
    <property type="match status" value="1"/>
</dbReference>
<reference evidence="7 8" key="1">
    <citation type="journal article" date="2014" name="Int. J. Syst. Evol. Microbiol.">
        <title>Sneathiella chungangensis sp. nov., isolated from a marine sand, and emended description of the genus Sneathiella.</title>
        <authorList>
            <person name="Siamphan C."/>
            <person name="Kim H."/>
            <person name="Lee J.S."/>
            <person name="Kim W."/>
        </authorList>
    </citation>
    <scope>NUCLEOTIDE SEQUENCE [LARGE SCALE GENOMIC DNA]</scope>
    <source>
        <strain evidence="7 8">KCTC 32476</strain>
    </source>
</reference>
<feature type="binding site" evidence="6">
    <location>
        <position position="83"/>
    </location>
    <ligand>
        <name>S-adenosyl-L-methionine</name>
        <dbReference type="ChEBI" id="CHEBI:59789"/>
    </ligand>
</feature>
<keyword evidence="4 6" id="KW-0808">Transferase</keyword>
<evidence type="ECO:0000256" key="2">
    <source>
        <dbReference type="ARBA" id="ARBA00022552"/>
    </source>
</evidence>
<dbReference type="GO" id="GO:0070043">
    <property type="term" value="F:rRNA (guanine-N7-)-methyltransferase activity"/>
    <property type="evidence" value="ECO:0007669"/>
    <property type="project" value="UniProtKB-UniRule"/>
</dbReference>
<sequence length="218" mass="24414">MAEPPSPLGPDGFQKASNVSRETLDRLTIYAGLLEKWQKAINLVGKSTLSDIWRRHMLDSFQLLALTDRARGSWIDLGSGAGFPALVVAICSEFDVQAVESDQRKCLFMSNVSRETSANLVVHKERIEEMAPVPADIISARALAPLDRLLDLAAPFVHDATEILFLKGQDVDEELTKASKCWIMEIERHRSLTSEDGSILKITKLRRRSPTREAEYHE</sequence>
<dbReference type="PANTHER" id="PTHR31760:SF0">
    <property type="entry name" value="S-ADENOSYL-L-METHIONINE-DEPENDENT METHYLTRANSFERASES SUPERFAMILY PROTEIN"/>
    <property type="match status" value="1"/>
</dbReference>
<evidence type="ECO:0000313" key="8">
    <source>
        <dbReference type="Proteomes" id="UP000445696"/>
    </source>
</evidence>
<dbReference type="InterPro" id="IPR003682">
    <property type="entry name" value="rRNA_ssu_MeTfrase_G"/>
</dbReference>
<evidence type="ECO:0000256" key="4">
    <source>
        <dbReference type="ARBA" id="ARBA00022679"/>
    </source>
</evidence>
<keyword evidence="1 6" id="KW-0963">Cytoplasm</keyword>
<dbReference type="AlphaFoldDB" id="A0A845MPK4"/>
<dbReference type="EMBL" id="WTVA01000015">
    <property type="protein sequence ID" value="MZR24074.1"/>
    <property type="molecule type" value="Genomic_DNA"/>
</dbReference>
<comment type="subcellular location">
    <subcellularLocation>
        <location evidence="6">Cytoplasm</location>
    </subcellularLocation>
</comment>
<protein>
    <recommendedName>
        <fullName evidence="6">Ribosomal RNA small subunit methyltransferase G</fullName>
        <ecNumber evidence="6">2.1.1.170</ecNumber>
    </recommendedName>
    <alternativeName>
        <fullName evidence="6">16S rRNA 7-methylguanosine methyltransferase</fullName>
        <shortName evidence="6">16S rRNA m7G methyltransferase</shortName>
    </alternativeName>
</protein>
<comment type="caution">
    <text evidence="7">The sequence shown here is derived from an EMBL/GenBank/DDBJ whole genome shotgun (WGS) entry which is preliminary data.</text>
</comment>
<keyword evidence="3 6" id="KW-0489">Methyltransferase</keyword>
<comment type="function">
    <text evidence="6">Specifically methylates the N7 position of guanine in position 527 of 16S rRNA.</text>
</comment>
<evidence type="ECO:0000256" key="3">
    <source>
        <dbReference type="ARBA" id="ARBA00022603"/>
    </source>
</evidence>
<dbReference type="Pfam" id="PF02527">
    <property type="entry name" value="GidB"/>
    <property type="match status" value="1"/>
</dbReference>
<dbReference type="SUPFAM" id="SSF53335">
    <property type="entry name" value="S-adenosyl-L-methionine-dependent methyltransferases"/>
    <property type="match status" value="1"/>
</dbReference>
<dbReference type="EC" id="2.1.1.170" evidence="6"/>
<comment type="caution">
    <text evidence="6">Lacks conserved residue(s) required for the propagation of feature annotation.</text>
</comment>
<dbReference type="InterPro" id="IPR029063">
    <property type="entry name" value="SAM-dependent_MTases_sf"/>
</dbReference>